<reference evidence="10" key="1">
    <citation type="submission" date="2025-08" db="UniProtKB">
        <authorList>
            <consortium name="RefSeq"/>
        </authorList>
    </citation>
    <scope>IDENTIFICATION</scope>
</reference>
<dbReference type="Gene3D" id="1.25.40.20">
    <property type="entry name" value="Ankyrin repeat-containing domain"/>
    <property type="match status" value="2"/>
</dbReference>
<evidence type="ECO:0000259" key="8">
    <source>
        <dbReference type="PROSITE" id="PS50003"/>
    </source>
</evidence>
<dbReference type="Pfam" id="PF01237">
    <property type="entry name" value="Oxysterol_BP"/>
    <property type="match status" value="2"/>
</dbReference>
<dbReference type="SMART" id="SM00233">
    <property type="entry name" value="PH"/>
    <property type="match status" value="1"/>
</dbReference>
<dbReference type="InterPro" id="IPR037239">
    <property type="entry name" value="OSBP_sf"/>
</dbReference>
<gene>
    <name evidence="10" type="primary">LOC115210359</name>
</gene>
<dbReference type="KEGG" id="osn:115210359"/>
<evidence type="ECO:0000313" key="10">
    <source>
        <dbReference type="RefSeq" id="XP_029634776.1"/>
    </source>
</evidence>
<evidence type="ECO:0000256" key="4">
    <source>
        <dbReference type="PROSITE-ProRule" id="PRU00023"/>
    </source>
</evidence>
<evidence type="ECO:0000256" key="6">
    <source>
        <dbReference type="RuleBase" id="RU003845"/>
    </source>
</evidence>
<evidence type="ECO:0000256" key="3">
    <source>
        <dbReference type="ARBA" id="ARBA00023121"/>
    </source>
</evidence>
<dbReference type="Gene3D" id="3.30.70.3490">
    <property type="match status" value="1"/>
</dbReference>
<dbReference type="PRINTS" id="PR01415">
    <property type="entry name" value="ANKYRIN"/>
</dbReference>
<dbReference type="InterPro" id="IPR000648">
    <property type="entry name" value="Oxysterol-bd"/>
</dbReference>
<dbReference type="Pfam" id="PF12796">
    <property type="entry name" value="Ank_2"/>
    <property type="match status" value="1"/>
</dbReference>
<dbReference type="InterPro" id="IPR002110">
    <property type="entry name" value="Ankyrin_rpt"/>
</dbReference>
<dbReference type="InterPro" id="IPR036770">
    <property type="entry name" value="Ankyrin_rpt-contain_sf"/>
</dbReference>
<dbReference type="RefSeq" id="XP_029634776.1">
    <property type="nucleotide sequence ID" value="XM_029778916.2"/>
</dbReference>
<evidence type="ECO:0000313" key="9">
    <source>
        <dbReference type="Proteomes" id="UP000515154"/>
    </source>
</evidence>
<dbReference type="PROSITE" id="PS50297">
    <property type="entry name" value="ANK_REP_REGION"/>
    <property type="match status" value="3"/>
</dbReference>
<dbReference type="GO" id="GO:0015485">
    <property type="term" value="F:cholesterol binding"/>
    <property type="evidence" value="ECO:0007669"/>
    <property type="project" value="TreeGrafter"/>
</dbReference>
<dbReference type="Gene3D" id="2.30.29.30">
    <property type="entry name" value="Pleckstrin-homology domain (PH domain)/Phosphotyrosine-binding domain (PTB)"/>
    <property type="match status" value="1"/>
</dbReference>
<feature type="repeat" description="ANK" evidence="4">
    <location>
        <begin position="62"/>
        <end position="94"/>
    </location>
</feature>
<comment type="similarity">
    <text evidence="5">Belongs to the OSBP family.</text>
</comment>
<dbReference type="Proteomes" id="UP000515154">
    <property type="component" value="Linkage group LG4"/>
</dbReference>
<dbReference type="GO" id="GO:0097038">
    <property type="term" value="C:perinuclear endoplasmic reticulum"/>
    <property type="evidence" value="ECO:0007669"/>
    <property type="project" value="TreeGrafter"/>
</dbReference>
<dbReference type="SUPFAM" id="SSF144000">
    <property type="entry name" value="Oxysterol-binding protein-like"/>
    <property type="match status" value="2"/>
</dbReference>
<dbReference type="InterPro" id="IPR018494">
    <property type="entry name" value="Oxysterol-bd_CS"/>
</dbReference>
<dbReference type="InterPro" id="IPR011993">
    <property type="entry name" value="PH-like_dom_sf"/>
</dbReference>
<dbReference type="FunFam" id="2.40.160.120:FF:000005">
    <property type="entry name" value="Oxysterol-binding protein"/>
    <property type="match status" value="1"/>
</dbReference>
<feature type="repeat" description="ANK" evidence="4">
    <location>
        <begin position="95"/>
        <end position="127"/>
    </location>
</feature>
<keyword evidence="1 6" id="KW-0813">Transport</keyword>
<dbReference type="PANTHER" id="PTHR10972:SF209">
    <property type="entry name" value="OXYSTEROL-BINDING PROTEIN"/>
    <property type="match status" value="1"/>
</dbReference>
<dbReference type="Pfam" id="PF13857">
    <property type="entry name" value="Ank_5"/>
    <property type="match status" value="1"/>
</dbReference>
<dbReference type="GO" id="GO:0006869">
    <property type="term" value="P:lipid transport"/>
    <property type="evidence" value="ECO:0007669"/>
    <property type="project" value="UniProtKB-KW"/>
</dbReference>
<dbReference type="PROSITE" id="PS01013">
    <property type="entry name" value="OSBP"/>
    <property type="match status" value="1"/>
</dbReference>
<dbReference type="InterPro" id="IPR001849">
    <property type="entry name" value="PH_domain"/>
</dbReference>
<dbReference type="PROSITE" id="PS50003">
    <property type="entry name" value="PH_DOMAIN"/>
    <property type="match status" value="1"/>
</dbReference>
<dbReference type="AlphaFoldDB" id="A0A6P7S9Q7"/>
<feature type="repeat" description="ANK" evidence="4">
    <location>
        <begin position="189"/>
        <end position="221"/>
    </location>
</feature>
<keyword evidence="9" id="KW-1185">Reference proteome</keyword>
<name>A0A6P7S9Q7_9MOLL</name>
<proteinExistence type="inferred from homology"/>
<dbReference type="GO" id="GO:0005829">
    <property type="term" value="C:cytosol"/>
    <property type="evidence" value="ECO:0007669"/>
    <property type="project" value="TreeGrafter"/>
</dbReference>
<sequence>MSDLSDSDSQDDETHRIISNNEKLLQASRNGDIDAVKLLIVELNDGKIEMDLNCKGTRRSNRGWSPLHLAAYFGHTEVVKQLLEAGANFDIQNDMGDTPLHRAAYTSREDVVMLLLSHGANISTVNTEGHTPKSLASAQVKHLLEASEKSDSRRLVNEFMSSSLHGQIDDIKGILNQNNAPDINSVDKFGNTALHLAALRNHKQVAILLLQYGIDTSLKNNNGQRAVDLTTSPNMKHLLNVRPVQDIPVQSVRQEGPILKKTRFFGFKSLWMVLEKGIVSYFSNRGDASTGACRKGMKYLDHATVETFENLPAQFKIKFSDGTSHTLSVGPQANSLLKQMWLDAFKEHIDYTNHYMNQGICTSDEEKDDYIGNLQESLMSVHAHQEVLEQLLSSVTTQLSKDIKDQSPTHKTDFLMSVYQTFHELLGTSREMYTALAHSMKLLTNQELVVEAQLKEEKEKSRVLEEALHALATEHHELECSFNANQYPSRFYDTDDDEFYDCDTQSLATSDDYMSVLDDPMNLSFNQLPSLPSTYNTRNSQAVFESLKNSLPGKDDANEQLVYKYRTSLPKPMFSRNDFSIWSILKQCIGKELSKMTMPVIFNEPLSLLQRMAEHMEYAYLLEKAGTATDPVERMQYVCAFAVSSMSSNWDRLGKPFNCLLGETFELQRNDLGFRLISEQVSHHPPISAFHVESDLFQFHGSIHPRLKFWGKSVEVNPKGVITLELTKFGEVYTWSNVNCCVHNVIVGKLWVEHYGVMEVLNHKTKHKGVLTFKQSGWFGRDLHKVEGYIYNASKTKVKALLGSWVQALYAVDVSTYEQFLKTQKFDSSADNPTVLSRNGISGEDTGVSGGAAAAANSDTDDIPGVLPNADPGIPGQVLLWKAFPRPETTNQFFSFTLYTMMLNELTDNLKDRLPPTDSRLRPDIRLLEQGDIDGAAIEKNRLEEKQRGHPIRSVKVFDTAAMEKNRLEEKQRSARRERKKKKEEWTPVWFHYGTHPTTGKEDWLFNKDYWQRDWSRCPDIF</sequence>
<dbReference type="PANTHER" id="PTHR10972">
    <property type="entry name" value="OXYSTEROL-BINDING PROTEIN-RELATED"/>
    <property type="match status" value="1"/>
</dbReference>
<dbReference type="GO" id="GO:0005886">
    <property type="term" value="C:plasma membrane"/>
    <property type="evidence" value="ECO:0007669"/>
    <property type="project" value="TreeGrafter"/>
</dbReference>
<dbReference type="SUPFAM" id="SSF50729">
    <property type="entry name" value="PH domain-like"/>
    <property type="match status" value="1"/>
</dbReference>
<evidence type="ECO:0000256" key="2">
    <source>
        <dbReference type="ARBA" id="ARBA00023055"/>
    </source>
</evidence>
<keyword evidence="4" id="KW-0040">ANK repeat</keyword>
<accession>A0A6P7S9Q7</accession>
<dbReference type="PROSITE" id="PS50088">
    <property type="entry name" value="ANK_REPEAT"/>
    <property type="match status" value="3"/>
</dbReference>
<keyword evidence="2 6" id="KW-0445">Lipid transport</keyword>
<organism evidence="9 10">
    <name type="scientific">Octopus sinensis</name>
    <name type="common">East Asian common octopus</name>
    <dbReference type="NCBI Taxonomy" id="2607531"/>
    <lineage>
        <taxon>Eukaryota</taxon>
        <taxon>Metazoa</taxon>
        <taxon>Spiralia</taxon>
        <taxon>Lophotrochozoa</taxon>
        <taxon>Mollusca</taxon>
        <taxon>Cephalopoda</taxon>
        <taxon>Coleoidea</taxon>
        <taxon>Octopodiformes</taxon>
        <taxon>Octopoda</taxon>
        <taxon>Incirrata</taxon>
        <taxon>Octopodidae</taxon>
        <taxon>Octopus</taxon>
    </lineage>
</organism>
<evidence type="ECO:0000256" key="7">
    <source>
        <dbReference type="SAM" id="Coils"/>
    </source>
</evidence>
<feature type="domain" description="PH" evidence="8">
    <location>
        <begin position="251"/>
        <end position="350"/>
    </location>
</feature>
<dbReference type="SMART" id="SM00248">
    <property type="entry name" value="ANK"/>
    <property type="match status" value="3"/>
</dbReference>
<evidence type="ECO:0000256" key="5">
    <source>
        <dbReference type="RuleBase" id="RU003844"/>
    </source>
</evidence>
<dbReference type="Gene3D" id="2.40.160.120">
    <property type="match status" value="1"/>
</dbReference>
<keyword evidence="3" id="KW-0446">Lipid-binding</keyword>
<protein>
    <recommendedName>
        <fullName evidence="6">Oxysterol-binding protein</fullName>
    </recommendedName>
</protein>
<evidence type="ECO:0000256" key="1">
    <source>
        <dbReference type="ARBA" id="ARBA00022448"/>
    </source>
</evidence>
<feature type="coiled-coil region" evidence="7">
    <location>
        <begin position="958"/>
        <end position="985"/>
    </location>
</feature>
<dbReference type="SUPFAM" id="SSF48403">
    <property type="entry name" value="Ankyrin repeat"/>
    <property type="match status" value="1"/>
</dbReference>
<keyword evidence="7" id="KW-0175">Coiled coil</keyword>